<dbReference type="GO" id="GO:0009228">
    <property type="term" value="P:thiamine biosynthetic process"/>
    <property type="evidence" value="ECO:0007669"/>
    <property type="project" value="UniProtKB-KW"/>
</dbReference>
<dbReference type="GO" id="GO:0004417">
    <property type="term" value="F:hydroxyethylthiazole kinase activity"/>
    <property type="evidence" value="ECO:0007669"/>
    <property type="project" value="UniProtKB-UniRule"/>
</dbReference>
<dbReference type="NCBIfam" id="NF006830">
    <property type="entry name" value="PRK09355.1"/>
    <property type="match status" value="1"/>
</dbReference>
<evidence type="ECO:0000256" key="6">
    <source>
        <dbReference type="ARBA" id="ARBA00022741"/>
    </source>
</evidence>
<gene>
    <name evidence="11" type="primary">thiM</name>
    <name evidence="12" type="ordered locus">Ksed_02960</name>
</gene>
<keyword evidence="13" id="KW-1185">Reference proteome</keyword>
<evidence type="ECO:0000256" key="2">
    <source>
        <dbReference type="ARBA" id="ARBA00001946"/>
    </source>
</evidence>
<comment type="function">
    <text evidence="11">Catalyzes the phosphorylation of the hydroxyl group of 4-methyl-5-beta-hydroxyethylthiazole (THZ).</text>
</comment>
<dbReference type="Proteomes" id="UP000006666">
    <property type="component" value="Chromosome"/>
</dbReference>
<keyword evidence="10 11" id="KW-0784">Thiamine biosynthesis</keyword>
<keyword evidence="5 11" id="KW-0479">Metal-binding</keyword>
<dbReference type="InterPro" id="IPR029056">
    <property type="entry name" value="Ribokinase-like"/>
</dbReference>
<feature type="binding site" evidence="11">
    <location>
        <position position="203"/>
    </location>
    <ligand>
        <name>substrate</name>
    </ligand>
</feature>
<evidence type="ECO:0000256" key="7">
    <source>
        <dbReference type="ARBA" id="ARBA00022777"/>
    </source>
</evidence>
<feature type="binding site" evidence="11">
    <location>
        <position position="56"/>
    </location>
    <ligand>
        <name>substrate</name>
    </ligand>
</feature>
<evidence type="ECO:0000256" key="5">
    <source>
        <dbReference type="ARBA" id="ARBA00022723"/>
    </source>
</evidence>
<evidence type="ECO:0000256" key="1">
    <source>
        <dbReference type="ARBA" id="ARBA00001771"/>
    </source>
</evidence>
<dbReference type="UniPathway" id="UPA00060">
    <property type="reaction ID" value="UER00139"/>
</dbReference>
<dbReference type="GO" id="GO:0009229">
    <property type="term" value="P:thiamine diphosphate biosynthetic process"/>
    <property type="evidence" value="ECO:0007669"/>
    <property type="project" value="UniProtKB-UniRule"/>
</dbReference>
<sequence length="272" mass="27502">MTHAHALRGHDLTRAQLATTWDALRTRSPLVQCLTNRVATTLSANVLLAAGASPAMVDTPREARAFAGVASAVLVNLGTPTEESMQGIAEAVTGARESGTPWVLDPIGAGGLPWRSGIATGLLAKRPTIVRGNASEVIGLAGGRGGRGADSIDHPESAVRAACRLVERSGGAVAISGAVDHLVDGRRLALLGHGHPWLTQVTGAGCALGALMAACVACTEDPLLAAATATAAYTVAAERAAELSRGPGSLMPALLDELAQLTPESLAAAVQL</sequence>
<protein>
    <recommendedName>
        <fullName evidence="11">Hydroxyethylthiazole kinase</fullName>
        <ecNumber evidence="11">2.7.1.50</ecNumber>
    </recommendedName>
    <alternativeName>
        <fullName evidence="11">4-methyl-5-beta-hydroxyethylthiazole kinase</fullName>
        <shortName evidence="11">TH kinase</shortName>
        <shortName evidence="11">Thz kinase</shortName>
    </alternativeName>
</protein>
<proteinExistence type="inferred from homology"/>
<dbReference type="Gene3D" id="3.40.1190.20">
    <property type="match status" value="1"/>
</dbReference>
<comment type="cofactor">
    <cofactor evidence="2 11">
        <name>Mg(2+)</name>
        <dbReference type="ChEBI" id="CHEBI:18420"/>
    </cofactor>
</comment>
<dbReference type="eggNOG" id="COG2145">
    <property type="taxonomic scope" value="Bacteria"/>
</dbReference>
<reference evidence="12 13" key="1">
    <citation type="journal article" date="2009" name="Stand. Genomic Sci.">
        <title>Complete genome sequence of Kytococcus sedentarius type strain (541).</title>
        <authorList>
            <person name="Sims D."/>
            <person name="Brettin T."/>
            <person name="Detter J.C."/>
            <person name="Han C."/>
            <person name="Lapidus A."/>
            <person name="Copeland A."/>
            <person name="Glavina Del Rio T."/>
            <person name="Nolan M."/>
            <person name="Chen F."/>
            <person name="Lucas S."/>
            <person name="Tice H."/>
            <person name="Cheng J.F."/>
            <person name="Bruce D."/>
            <person name="Goodwin L."/>
            <person name="Pitluck S."/>
            <person name="Ovchinnikova G."/>
            <person name="Pati A."/>
            <person name="Ivanova N."/>
            <person name="Mavrommatis K."/>
            <person name="Chen A."/>
            <person name="Palaniappan K."/>
            <person name="D'haeseleer P."/>
            <person name="Chain P."/>
            <person name="Bristow J."/>
            <person name="Eisen J.A."/>
            <person name="Markowitz V."/>
            <person name="Hugenholtz P."/>
            <person name="Schneider S."/>
            <person name="Goker M."/>
            <person name="Pukall R."/>
            <person name="Kyrpides N.C."/>
            <person name="Klenk H.P."/>
        </authorList>
    </citation>
    <scope>NUCLEOTIDE SEQUENCE [LARGE SCALE GENOMIC DNA]</scope>
    <source>
        <strain evidence="13">ATCC 14392 / DSM 20547 / JCM 11482 / CCUG 33030 / NBRC 15357 / NCTC 11040 / CCM 314 / 541</strain>
    </source>
</reference>
<evidence type="ECO:0000256" key="4">
    <source>
        <dbReference type="ARBA" id="ARBA00022679"/>
    </source>
</evidence>
<evidence type="ECO:0000256" key="8">
    <source>
        <dbReference type="ARBA" id="ARBA00022840"/>
    </source>
</evidence>
<keyword evidence="8 11" id="KW-0067">ATP-binding</keyword>
<dbReference type="AlphaFoldDB" id="C7NJP4"/>
<keyword evidence="9 11" id="KW-0460">Magnesium</keyword>
<dbReference type="SUPFAM" id="SSF53613">
    <property type="entry name" value="Ribokinase-like"/>
    <property type="match status" value="1"/>
</dbReference>
<comment type="pathway">
    <text evidence="3 11">Cofactor biosynthesis; thiamine diphosphate biosynthesis; 4-methyl-5-(2-phosphoethyl)-thiazole from 5-(2-hydroxyethyl)-4-methylthiazole: step 1/1.</text>
</comment>
<comment type="similarity">
    <text evidence="11">Belongs to the Thz kinase family.</text>
</comment>
<feature type="binding site" evidence="11">
    <location>
        <position position="131"/>
    </location>
    <ligand>
        <name>ATP</name>
        <dbReference type="ChEBI" id="CHEBI:30616"/>
    </ligand>
</feature>
<dbReference type="Pfam" id="PF02110">
    <property type="entry name" value="HK"/>
    <property type="match status" value="1"/>
</dbReference>
<dbReference type="STRING" id="478801.Ksed_02960"/>
<dbReference type="EC" id="2.7.1.50" evidence="11"/>
<feature type="binding site" evidence="11">
    <location>
        <position position="176"/>
    </location>
    <ligand>
        <name>ATP</name>
        <dbReference type="ChEBI" id="CHEBI:30616"/>
    </ligand>
</feature>
<keyword evidence="7 11" id="KW-0418">Kinase</keyword>
<dbReference type="EMBL" id="CP001686">
    <property type="protein sequence ID" value="ACV05374.1"/>
    <property type="molecule type" value="Genomic_DNA"/>
</dbReference>
<dbReference type="HOGENOM" id="CLU_019943_0_1_11"/>
<organism evidence="12 13">
    <name type="scientific">Kytococcus sedentarius (strain ATCC 14392 / DSM 20547 / JCM 11482 / CCUG 33030 / NBRC 15357 / NCTC 11040 / CCM 314 / 541)</name>
    <name type="common">Micrococcus sedentarius</name>
    <dbReference type="NCBI Taxonomy" id="478801"/>
    <lineage>
        <taxon>Bacteria</taxon>
        <taxon>Bacillati</taxon>
        <taxon>Actinomycetota</taxon>
        <taxon>Actinomycetes</taxon>
        <taxon>Micrococcales</taxon>
        <taxon>Kytococcaceae</taxon>
        <taxon>Kytococcus</taxon>
    </lineage>
</organism>
<dbReference type="KEGG" id="kse:Ksed_02960"/>
<dbReference type="PRINTS" id="PR01099">
    <property type="entry name" value="HYETHTZKNASE"/>
</dbReference>
<dbReference type="PIRSF" id="PIRSF000513">
    <property type="entry name" value="Thz_kinase"/>
    <property type="match status" value="1"/>
</dbReference>
<keyword evidence="4 11" id="KW-0808">Transferase</keyword>
<dbReference type="InterPro" id="IPR000417">
    <property type="entry name" value="Hyethyz_kinase"/>
</dbReference>
<dbReference type="RefSeq" id="WP_012801792.1">
    <property type="nucleotide sequence ID" value="NC_013169.1"/>
</dbReference>
<name>C7NJP4_KYTSD</name>
<dbReference type="CDD" id="cd01170">
    <property type="entry name" value="THZ_kinase"/>
    <property type="match status" value="1"/>
</dbReference>
<keyword evidence="6 11" id="KW-0547">Nucleotide-binding</keyword>
<comment type="catalytic activity">
    <reaction evidence="1 11">
        <text>5-(2-hydroxyethyl)-4-methylthiazole + ATP = 4-methyl-5-(2-phosphooxyethyl)-thiazole + ADP + H(+)</text>
        <dbReference type="Rhea" id="RHEA:24212"/>
        <dbReference type="ChEBI" id="CHEBI:15378"/>
        <dbReference type="ChEBI" id="CHEBI:17957"/>
        <dbReference type="ChEBI" id="CHEBI:30616"/>
        <dbReference type="ChEBI" id="CHEBI:58296"/>
        <dbReference type="ChEBI" id="CHEBI:456216"/>
        <dbReference type="EC" id="2.7.1.50"/>
    </reaction>
</comment>
<accession>C7NJP4</accession>
<dbReference type="HAMAP" id="MF_00228">
    <property type="entry name" value="Thz_kinase"/>
    <property type="match status" value="1"/>
</dbReference>
<evidence type="ECO:0000256" key="11">
    <source>
        <dbReference type="HAMAP-Rule" id="MF_00228"/>
    </source>
</evidence>
<dbReference type="GO" id="GO:0005524">
    <property type="term" value="F:ATP binding"/>
    <property type="evidence" value="ECO:0007669"/>
    <property type="project" value="UniProtKB-UniRule"/>
</dbReference>
<evidence type="ECO:0000256" key="10">
    <source>
        <dbReference type="ARBA" id="ARBA00022977"/>
    </source>
</evidence>
<dbReference type="GO" id="GO:0000287">
    <property type="term" value="F:magnesium ion binding"/>
    <property type="evidence" value="ECO:0007669"/>
    <property type="project" value="UniProtKB-UniRule"/>
</dbReference>
<evidence type="ECO:0000313" key="13">
    <source>
        <dbReference type="Proteomes" id="UP000006666"/>
    </source>
</evidence>
<evidence type="ECO:0000256" key="9">
    <source>
        <dbReference type="ARBA" id="ARBA00022842"/>
    </source>
</evidence>
<evidence type="ECO:0000313" key="12">
    <source>
        <dbReference type="EMBL" id="ACV05374.1"/>
    </source>
</evidence>
<evidence type="ECO:0000256" key="3">
    <source>
        <dbReference type="ARBA" id="ARBA00004868"/>
    </source>
</evidence>